<reference evidence="2" key="2">
    <citation type="submission" date="2025-05" db="UniProtKB">
        <authorList>
            <consortium name="EnsemblMetazoa"/>
        </authorList>
    </citation>
    <scope>IDENTIFICATION</scope>
    <source>
        <strain evidence="2">Foshan</strain>
    </source>
</reference>
<organism evidence="2 3">
    <name type="scientific">Aedes albopictus</name>
    <name type="common">Asian tiger mosquito</name>
    <name type="synonym">Stegomyia albopicta</name>
    <dbReference type="NCBI Taxonomy" id="7160"/>
    <lineage>
        <taxon>Eukaryota</taxon>
        <taxon>Metazoa</taxon>
        <taxon>Ecdysozoa</taxon>
        <taxon>Arthropoda</taxon>
        <taxon>Hexapoda</taxon>
        <taxon>Insecta</taxon>
        <taxon>Pterygota</taxon>
        <taxon>Neoptera</taxon>
        <taxon>Endopterygota</taxon>
        <taxon>Diptera</taxon>
        <taxon>Nematocera</taxon>
        <taxon>Culicoidea</taxon>
        <taxon>Culicidae</taxon>
        <taxon>Culicinae</taxon>
        <taxon>Aedini</taxon>
        <taxon>Aedes</taxon>
        <taxon>Stegomyia</taxon>
    </lineage>
</organism>
<keyword evidence="3" id="KW-1185">Reference proteome</keyword>
<protein>
    <submittedName>
        <fullName evidence="2">Uncharacterized protein</fullName>
    </submittedName>
</protein>
<proteinExistence type="predicted"/>
<feature type="compositionally biased region" description="Basic and acidic residues" evidence="1">
    <location>
        <begin position="120"/>
        <end position="132"/>
    </location>
</feature>
<feature type="compositionally biased region" description="Low complexity" evidence="1">
    <location>
        <begin position="135"/>
        <end position="146"/>
    </location>
</feature>
<evidence type="ECO:0000313" key="2">
    <source>
        <dbReference type="EnsemblMetazoa" id="AALFPA23_015507.P22539"/>
    </source>
</evidence>
<feature type="region of interest" description="Disordered" evidence="1">
    <location>
        <begin position="337"/>
        <end position="393"/>
    </location>
</feature>
<dbReference type="GeneID" id="109418988"/>
<evidence type="ECO:0000313" key="3">
    <source>
        <dbReference type="Proteomes" id="UP000069940"/>
    </source>
</evidence>
<dbReference type="EnsemblMetazoa" id="AALFPA23_015507.R22539">
    <property type="protein sequence ID" value="AALFPA23_015507.P22539"/>
    <property type="gene ID" value="AALFPA23_015507"/>
</dbReference>
<feature type="compositionally biased region" description="Low complexity" evidence="1">
    <location>
        <begin position="344"/>
        <end position="353"/>
    </location>
</feature>
<feature type="region of interest" description="Disordered" evidence="1">
    <location>
        <begin position="105"/>
        <end position="191"/>
    </location>
</feature>
<accession>A0ABM1Z6F1</accession>
<feature type="compositionally biased region" description="Low complexity" evidence="1">
    <location>
        <begin position="164"/>
        <end position="191"/>
    </location>
</feature>
<evidence type="ECO:0000256" key="1">
    <source>
        <dbReference type="SAM" id="MobiDB-lite"/>
    </source>
</evidence>
<reference evidence="3" key="1">
    <citation type="journal article" date="2015" name="Proc. Natl. Acad. Sci. U.S.A.">
        <title>Genome sequence of the Asian Tiger mosquito, Aedes albopictus, reveals insights into its biology, genetics, and evolution.</title>
        <authorList>
            <person name="Chen X.G."/>
            <person name="Jiang X."/>
            <person name="Gu J."/>
            <person name="Xu M."/>
            <person name="Wu Y."/>
            <person name="Deng Y."/>
            <person name="Zhang C."/>
            <person name="Bonizzoni M."/>
            <person name="Dermauw W."/>
            <person name="Vontas J."/>
            <person name="Armbruster P."/>
            <person name="Huang X."/>
            <person name="Yang Y."/>
            <person name="Zhang H."/>
            <person name="He W."/>
            <person name="Peng H."/>
            <person name="Liu Y."/>
            <person name="Wu K."/>
            <person name="Chen J."/>
            <person name="Lirakis M."/>
            <person name="Topalis P."/>
            <person name="Van Leeuwen T."/>
            <person name="Hall A.B."/>
            <person name="Jiang X."/>
            <person name="Thorpe C."/>
            <person name="Mueller R.L."/>
            <person name="Sun C."/>
            <person name="Waterhouse R.M."/>
            <person name="Yan G."/>
            <person name="Tu Z.J."/>
            <person name="Fang X."/>
            <person name="James A.A."/>
        </authorList>
    </citation>
    <scope>NUCLEOTIDE SEQUENCE [LARGE SCALE GENOMIC DNA]</scope>
    <source>
        <strain evidence="3">Foshan</strain>
    </source>
</reference>
<dbReference type="RefSeq" id="XP_029733547.1">
    <property type="nucleotide sequence ID" value="XM_029877687.2"/>
</dbReference>
<name>A0ABM1Z6F1_AEDAL</name>
<dbReference type="Proteomes" id="UP000069940">
    <property type="component" value="Unassembled WGS sequence"/>
</dbReference>
<sequence>MSGLNGAATMTNGQTPVAATAAAAAAGTFKDELDDFERFALENLVRNEWGLKVATLNRLMYCGVSVECLEVIEEHDLNDIFNDERAIGQKILLRHRLREWRKGLHWNSPEHPTPKRRFERHSIDPLEVEKKPRISTSNSFHESSSSTPNIILPDTRNPSGGSGIPSSSTSASSSITGAALSSSNHGSSSGNAITDAGSLPIQISPEALAGFLQGSRSGRWVLKFFAENHHLDKKALTELTHVVVEPFLVFNITFTHALMRHYAEVICQLFHSEQVETFYCPRNMIRKNPTGKLYDRYVNQRLRYKTKFNAQRPTFVPDTHLNRTFAEMSTVTLSSMMQQHHHQQQQQQQQAQHYMDYSDPRGYGRASPPPETFSEESMNIYGGDEGSILIDGN</sequence>